<proteinExistence type="predicted"/>
<dbReference type="Gene3D" id="3.20.80.10">
    <property type="entry name" value="Regulatory factor, effector binding domain"/>
    <property type="match status" value="1"/>
</dbReference>
<dbReference type="Proteomes" id="UP000288216">
    <property type="component" value="Unassembled WGS sequence"/>
</dbReference>
<sequence length="117" mass="13369">SLSAGTIVPVDAPWGVYGYLENGKIQQKFRVFLEIVPGVINPPEPTDPTVKTVFTPPVWYYTRSFDKKVDEQQIEERVIQLLKDLEQDNQPFKGTYFVIAFFNIRGLMIVAFEKAGE</sequence>
<evidence type="ECO:0000313" key="2">
    <source>
        <dbReference type="Proteomes" id="UP000288216"/>
    </source>
</evidence>
<evidence type="ECO:0000313" key="1">
    <source>
        <dbReference type="EMBL" id="GCB84030.1"/>
    </source>
</evidence>
<keyword evidence="2" id="KW-1185">Reference proteome</keyword>
<dbReference type="EMBL" id="BFAA01058143">
    <property type="protein sequence ID" value="GCB84030.1"/>
    <property type="molecule type" value="Genomic_DNA"/>
</dbReference>
<name>A0A401QF75_SCYTO</name>
<dbReference type="SUPFAM" id="SSF55136">
    <property type="entry name" value="Probable bacterial effector-binding domain"/>
    <property type="match status" value="1"/>
</dbReference>
<organism evidence="1 2">
    <name type="scientific">Scyliorhinus torazame</name>
    <name type="common">Cloudy catshark</name>
    <name type="synonym">Catulus torazame</name>
    <dbReference type="NCBI Taxonomy" id="75743"/>
    <lineage>
        <taxon>Eukaryota</taxon>
        <taxon>Metazoa</taxon>
        <taxon>Chordata</taxon>
        <taxon>Craniata</taxon>
        <taxon>Vertebrata</taxon>
        <taxon>Chondrichthyes</taxon>
        <taxon>Elasmobranchii</taxon>
        <taxon>Galeomorphii</taxon>
        <taxon>Galeoidea</taxon>
        <taxon>Carcharhiniformes</taxon>
        <taxon>Scyliorhinidae</taxon>
        <taxon>Scyliorhinus</taxon>
    </lineage>
</organism>
<comment type="caution">
    <text evidence="1">The sequence shown here is derived from an EMBL/GenBank/DDBJ whole genome shotgun (WGS) entry which is preliminary data.</text>
</comment>
<accession>A0A401QF75</accession>
<dbReference type="AlphaFoldDB" id="A0A401QF75"/>
<protein>
    <submittedName>
        <fullName evidence="1">Uncharacterized protein</fullName>
    </submittedName>
</protein>
<dbReference type="InterPro" id="IPR011256">
    <property type="entry name" value="Reg_factor_effector_dom_sf"/>
</dbReference>
<reference evidence="1 2" key="1">
    <citation type="journal article" date="2018" name="Nat. Ecol. Evol.">
        <title>Shark genomes provide insights into elasmobranch evolution and the origin of vertebrates.</title>
        <authorList>
            <person name="Hara Y"/>
            <person name="Yamaguchi K"/>
            <person name="Onimaru K"/>
            <person name="Kadota M"/>
            <person name="Koyanagi M"/>
            <person name="Keeley SD"/>
            <person name="Tatsumi K"/>
            <person name="Tanaka K"/>
            <person name="Motone F"/>
            <person name="Kageyama Y"/>
            <person name="Nozu R"/>
            <person name="Adachi N"/>
            <person name="Nishimura O"/>
            <person name="Nakagawa R"/>
            <person name="Tanegashima C"/>
            <person name="Kiyatake I"/>
            <person name="Matsumoto R"/>
            <person name="Murakumo K"/>
            <person name="Nishida K"/>
            <person name="Terakita A"/>
            <person name="Kuratani S"/>
            <person name="Sato K"/>
            <person name="Hyodo S Kuraku.S."/>
        </authorList>
    </citation>
    <scope>NUCLEOTIDE SEQUENCE [LARGE SCALE GENOMIC DNA]</scope>
</reference>
<gene>
    <name evidence="1" type="ORF">scyTo_0024838</name>
</gene>
<feature type="non-terminal residue" evidence="1">
    <location>
        <position position="1"/>
    </location>
</feature>